<dbReference type="Gene3D" id="3.10.20.30">
    <property type="match status" value="1"/>
</dbReference>
<dbReference type="FunFam" id="3.10.20.30:FF:000020">
    <property type="entry name" value="Xanthine dehydrogenase iron-sulfur subunit"/>
    <property type="match status" value="1"/>
</dbReference>
<dbReference type="PROSITE" id="PS00197">
    <property type="entry name" value="2FE2S_FER_1"/>
    <property type="match status" value="1"/>
</dbReference>
<name>A0A381VNK2_9ZZZZ</name>
<keyword evidence="5" id="KW-0411">Iron-sulfur</keyword>
<proteinExistence type="predicted"/>
<evidence type="ECO:0000256" key="4">
    <source>
        <dbReference type="ARBA" id="ARBA00023004"/>
    </source>
</evidence>
<keyword evidence="4" id="KW-0408">Iron</keyword>
<dbReference type="InterPro" id="IPR036884">
    <property type="entry name" value="2Fe-2S-bd_dom_sf"/>
</dbReference>
<evidence type="ECO:0000256" key="2">
    <source>
        <dbReference type="ARBA" id="ARBA00022723"/>
    </source>
</evidence>
<reference evidence="7" key="1">
    <citation type="submission" date="2018-05" db="EMBL/GenBank/DDBJ databases">
        <authorList>
            <person name="Lanie J.A."/>
            <person name="Ng W.-L."/>
            <person name="Kazmierczak K.M."/>
            <person name="Andrzejewski T.M."/>
            <person name="Davidsen T.M."/>
            <person name="Wayne K.J."/>
            <person name="Tettelin H."/>
            <person name="Glass J.I."/>
            <person name="Rusch D."/>
            <person name="Podicherti R."/>
            <person name="Tsui H.-C.T."/>
            <person name="Winkler M.E."/>
        </authorList>
    </citation>
    <scope>NUCLEOTIDE SEQUENCE</scope>
</reference>
<dbReference type="InterPro" id="IPR001041">
    <property type="entry name" value="2Fe-2S_ferredoxin-type"/>
</dbReference>
<protein>
    <recommendedName>
        <fullName evidence="6">2Fe-2S ferredoxin-type domain-containing protein</fullName>
    </recommendedName>
</protein>
<dbReference type="GO" id="GO:0046872">
    <property type="term" value="F:metal ion binding"/>
    <property type="evidence" value="ECO:0007669"/>
    <property type="project" value="UniProtKB-KW"/>
</dbReference>
<dbReference type="AlphaFoldDB" id="A0A381VNK2"/>
<dbReference type="PROSITE" id="PS51085">
    <property type="entry name" value="2FE2S_FER_2"/>
    <property type="match status" value="1"/>
</dbReference>
<dbReference type="SUPFAM" id="SSF54292">
    <property type="entry name" value="2Fe-2S ferredoxin-like"/>
    <property type="match status" value="1"/>
</dbReference>
<dbReference type="GO" id="GO:0016491">
    <property type="term" value="F:oxidoreductase activity"/>
    <property type="evidence" value="ECO:0007669"/>
    <property type="project" value="UniProtKB-KW"/>
</dbReference>
<dbReference type="CDD" id="cd00207">
    <property type="entry name" value="fer2"/>
    <property type="match status" value="1"/>
</dbReference>
<dbReference type="GO" id="GO:0051537">
    <property type="term" value="F:2 iron, 2 sulfur cluster binding"/>
    <property type="evidence" value="ECO:0007669"/>
    <property type="project" value="UniProtKB-KW"/>
</dbReference>
<dbReference type="SUPFAM" id="SSF47741">
    <property type="entry name" value="CO dehydrogenase ISP C-domain like"/>
    <property type="match status" value="1"/>
</dbReference>
<dbReference type="InterPro" id="IPR036010">
    <property type="entry name" value="2Fe-2S_ferredoxin-like_sf"/>
</dbReference>
<dbReference type="PANTHER" id="PTHR44379:SF2">
    <property type="entry name" value="BLR6218 PROTEIN"/>
    <property type="match status" value="1"/>
</dbReference>
<dbReference type="Pfam" id="PF01799">
    <property type="entry name" value="Fer2_2"/>
    <property type="match status" value="1"/>
</dbReference>
<sequence length="152" mass="16532">MHSLKINGTTHQIDVEDDMPLLWVLRDELGKTGTKFGCGIGQCGACTVLVNGEAVRSCSFPVVAAKDKAITTIEGLGSNHPVQLAWIEEQVPQCGYCQTGQIMATTALLSKNLDPSEKEIEDKITNLCRCGTYVRIKKAIQRSVVLIENQKG</sequence>
<dbReference type="InterPro" id="IPR006058">
    <property type="entry name" value="2Fe2S_fd_BS"/>
</dbReference>
<evidence type="ECO:0000259" key="6">
    <source>
        <dbReference type="PROSITE" id="PS51085"/>
    </source>
</evidence>
<gene>
    <name evidence="7" type="ORF">METZ01_LOCUS94658</name>
</gene>
<dbReference type="Gene3D" id="1.10.150.120">
    <property type="entry name" value="[2Fe-2S]-binding domain"/>
    <property type="match status" value="1"/>
</dbReference>
<keyword evidence="3" id="KW-0560">Oxidoreductase</keyword>
<organism evidence="7">
    <name type="scientific">marine metagenome</name>
    <dbReference type="NCBI Taxonomy" id="408172"/>
    <lineage>
        <taxon>unclassified sequences</taxon>
        <taxon>metagenomes</taxon>
        <taxon>ecological metagenomes</taxon>
    </lineage>
</organism>
<keyword evidence="1" id="KW-0001">2Fe-2S</keyword>
<evidence type="ECO:0000256" key="5">
    <source>
        <dbReference type="ARBA" id="ARBA00023014"/>
    </source>
</evidence>
<dbReference type="EMBL" id="UINC01009318">
    <property type="protein sequence ID" value="SVA41804.1"/>
    <property type="molecule type" value="Genomic_DNA"/>
</dbReference>
<feature type="domain" description="2Fe-2S ferredoxin-type" evidence="6">
    <location>
        <begin position="1"/>
        <end position="76"/>
    </location>
</feature>
<dbReference type="PANTHER" id="PTHR44379">
    <property type="entry name" value="OXIDOREDUCTASE WITH IRON-SULFUR SUBUNIT"/>
    <property type="match status" value="1"/>
</dbReference>
<evidence type="ECO:0000313" key="7">
    <source>
        <dbReference type="EMBL" id="SVA41804.1"/>
    </source>
</evidence>
<accession>A0A381VNK2</accession>
<dbReference type="InterPro" id="IPR051452">
    <property type="entry name" value="Diverse_Oxidoreductases"/>
</dbReference>
<dbReference type="Pfam" id="PF00111">
    <property type="entry name" value="Fer2"/>
    <property type="match status" value="1"/>
</dbReference>
<dbReference type="InterPro" id="IPR002888">
    <property type="entry name" value="2Fe-2S-bd"/>
</dbReference>
<keyword evidence="2" id="KW-0479">Metal-binding</keyword>
<evidence type="ECO:0000256" key="3">
    <source>
        <dbReference type="ARBA" id="ARBA00023002"/>
    </source>
</evidence>
<dbReference type="InterPro" id="IPR012675">
    <property type="entry name" value="Beta-grasp_dom_sf"/>
</dbReference>
<evidence type="ECO:0000256" key="1">
    <source>
        <dbReference type="ARBA" id="ARBA00022714"/>
    </source>
</evidence>